<dbReference type="AlphaFoldDB" id="A0AAD1YM22"/>
<dbReference type="PANTHER" id="PTHR11540">
    <property type="entry name" value="MALATE AND LACTATE DEHYDROGENASE"/>
    <property type="match status" value="1"/>
</dbReference>
<reference evidence="6" key="1">
    <citation type="submission" date="2023-05" db="EMBL/GenBank/DDBJ databases">
        <authorList>
            <person name="Huff M."/>
        </authorList>
    </citation>
    <scope>NUCLEOTIDE SEQUENCE</scope>
</reference>
<feature type="domain" description="Lactate/malate dehydrogenase N-terminal" evidence="5">
    <location>
        <begin position="129"/>
        <end position="185"/>
    </location>
</feature>
<dbReference type="EMBL" id="OU503036">
    <property type="protein sequence ID" value="CAI9753854.1"/>
    <property type="molecule type" value="Genomic_DNA"/>
</dbReference>
<dbReference type="InterPro" id="IPR001236">
    <property type="entry name" value="Lactate/malate_DH_N"/>
</dbReference>
<dbReference type="InterPro" id="IPR036291">
    <property type="entry name" value="NAD(P)-bd_dom_sf"/>
</dbReference>
<dbReference type="GO" id="GO:0006099">
    <property type="term" value="P:tricarboxylic acid cycle"/>
    <property type="evidence" value="ECO:0007669"/>
    <property type="project" value="UniProtKB-KW"/>
</dbReference>
<dbReference type="Gene3D" id="3.40.50.720">
    <property type="entry name" value="NAD(P)-binding Rossmann-like Domain"/>
    <property type="match status" value="2"/>
</dbReference>
<dbReference type="GO" id="GO:0005739">
    <property type="term" value="C:mitochondrion"/>
    <property type="evidence" value="ECO:0007669"/>
    <property type="project" value="TreeGrafter"/>
</dbReference>
<evidence type="ECO:0000256" key="2">
    <source>
        <dbReference type="ARBA" id="ARBA00022532"/>
    </source>
</evidence>
<gene>
    <name evidence="6" type="ORF">FPE_LOCUS1285</name>
</gene>
<name>A0AAD1YM22_9LAMI</name>
<dbReference type="PANTHER" id="PTHR11540:SF16">
    <property type="entry name" value="MALATE DEHYDROGENASE, MITOCHONDRIAL"/>
    <property type="match status" value="1"/>
</dbReference>
<keyword evidence="2" id="KW-0816">Tricarboxylic acid cycle</keyword>
<keyword evidence="3" id="KW-0560">Oxidoreductase</keyword>
<accession>A0AAD1YM22</accession>
<proteinExistence type="predicted"/>
<evidence type="ECO:0000256" key="4">
    <source>
        <dbReference type="ARBA" id="ARBA00023027"/>
    </source>
</evidence>
<organism evidence="6 7">
    <name type="scientific">Fraxinus pennsylvanica</name>
    <dbReference type="NCBI Taxonomy" id="56036"/>
    <lineage>
        <taxon>Eukaryota</taxon>
        <taxon>Viridiplantae</taxon>
        <taxon>Streptophyta</taxon>
        <taxon>Embryophyta</taxon>
        <taxon>Tracheophyta</taxon>
        <taxon>Spermatophyta</taxon>
        <taxon>Magnoliopsida</taxon>
        <taxon>eudicotyledons</taxon>
        <taxon>Gunneridae</taxon>
        <taxon>Pentapetalae</taxon>
        <taxon>asterids</taxon>
        <taxon>lamiids</taxon>
        <taxon>Lamiales</taxon>
        <taxon>Oleaceae</taxon>
        <taxon>Oleeae</taxon>
        <taxon>Fraxinus</taxon>
    </lineage>
</organism>
<keyword evidence="4" id="KW-0520">NAD</keyword>
<dbReference type="SUPFAM" id="SSF51735">
    <property type="entry name" value="NAD(P)-binding Rossmann-fold domains"/>
    <property type="match status" value="2"/>
</dbReference>
<protein>
    <recommendedName>
        <fullName evidence="1">malate dehydrogenase</fullName>
        <ecNumber evidence="1">1.1.1.37</ecNumber>
    </recommendedName>
</protein>
<dbReference type="Pfam" id="PF00056">
    <property type="entry name" value="Ldh_1_N"/>
    <property type="match status" value="2"/>
</dbReference>
<evidence type="ECO:0000313" key="7">
    <source>
        <dbReference type="Proteomes" id="UP000834106"/>
    </source>
</evidence>
<dbReference type="Proteomes" id="UP000834106">
    <property type="component" value="Chromosome 1"/>
</dbReference>
<evidence type="ECO:0000313" key="6">
    <source>
        <dbReference type="EMBL" id="CAI9753854.1"/>
    </source>
</evidence>
<feature type="domain" description="Lactate/malate dehydrogenase N-terminal" evidence="5">
    <location>
        <begin position="25"/>
        <end position="125"/>
    </location>
</feature>
<sequence length="217" mass="22782">MHIYTLSFATCTLDVSSAPPQASYNVAILGAAGDIGSTCPLVKMSPLVSELNLYDIANVKVVAADLSHCNTSSKVSDFKGTSELADSLKGVNLVVIPAGVPRKPGMTCDDLFNINADTVKTLVEAASYKVAILGVAGDIGSTCPLVKMSPLVSELNLYDIANVKVVATDLSHCNTSSKFRLMDESDGKSLEEASVENELDGDEITEQTAPSHMTVPV</sequence>
<dbReference type="EC" id="1.1.1.37" evidence="1"/>
<evidence type="ECO:0000259" key="5">
    <source>
        <dbReference type="Pfam" id="PF00056"/>
    </source>
</evidence>
<keyword evidence="7" id="KW-1185">Reference proteome</keyword>
<evidence type="ECO:0000256" key="1">
    <source>
        <dbReference type="ARBA" id="ARBA00012995"/>
    </source>
</evidence>
<dbReference type="GO" id="GO:0030060">
    <property type="term" value="F:L-malate dehydrogenase (NAD+) activity"/>
    <property type="evidence" value="ECO:0007669"/>
    <property type="project" value="UniProtKB-EC"/>
</dbReference>
<evidence type="ECO:0000256" key="3">
    <source>
        <dbReference type="ARBA" id="ARBA00023002"/>
    </source>
</evidence>